<dbReference type="AlphaFoldDB" id="F0I4U0"/>
<dbReference type="HOGENOM" id="CLU_2604655_0_0_9"/>
<gene>
    <name evidence="1" type="ORF">HMPREF9381_2180</name>
</gene>
<proteinExistence type="predicted"/>
<accession>F0I4U0</accession>
<protein>
    <submittedName>
        <fullName evidence="1">LysR family transcriptional regulator</fullName>
    </submittedName>
</protein>
<name>F0I4U0_STRSA</name>
<sequence length="79" mass="9390">MFEKIAGKRNKFALLSLISEQSVNKRYFPIGRYTENQFYVRMPRFITNPMNLAVLKFKFLNLKDIPKKKSKVFSANQKK</sequence>
<reference evidence="1 2" key="1">
    <citation type="submission" date="2011-02" db="EMBL/GenBank/DDBJ databases">
        <authorList>
            <person name="Muzny D."/>
            <person name="Qin X."/>
            <person name="Deng J."/>
            <person name="Jiang H."/>
            <person name="Liu Y."/>
            <person name="Qu J."/>
            <person name="Song X.-Z."/>
            <person name="Zhang L."/>
            <person name="Thornton R."/>
            <person name="Coyle M."/>
            <person name="Francisco L."/>
            <person name="Jackson L."/>
            <person name="Javaid M."/>
            <person name="Korchina V."/>
            <person name="Kovar C."/>
            <person name="Mata R."/>
            <person name="Mathew T."/>
            <person name="Ngo R."/>
            <person name="Nguyen L."/>
            <person name="Nguyen N."/>
            <person name="Okwuonu G."/>
            <person name="Ongeri F."/>
            <person name="Pham C."/>
            <person name="Simmons D."/>
            <person name="Wilczek-Boney K."/>
            <person name="Hale W."/>
            <person name="Jakkamsetti A."/>
            <person name="Pham P."/>
            <person name="Ruth R."/>
            <person name="San Lucas F."/>
            <person name="Warren J."/>
            <person name="Zhang J."/>
            <person name="Zhao Z."/>
            <person name="Zhou C."/>
            <person name="Zhu D."/>
            <person name="Lee S."/>
            <person name="Bess C."/>
            <person name="Blankenburg K."/>
            <person name="Forbes L."/>
            <person name="Fu Q."/>
            <person name="Gubbala S."/>
            <person name="Hirani K."/>
            <person name="Jayaseelan J.C."/>
            <person name="Lara F."/>
            <person name="Munidasa M."/>
            <person name="Palculict T."/>
            <person name="Patil S."/>
            <person name="Pu L.-L."/>
            <person name="Saada N."/>
            <person name="Tang L."/>
            <person name="Weissenberger G."/>
            <person name="Zhu Y."/>
            <person name="Hemphill L."/>
            <person name="Shang Y."/>
            <person name="Youmans B."/>
            <person name="Ayvaz T."/>
            <person name="Ross M."/>
            <person name="Santibanez J."/>
            <person name="Aqrawi P."/>
            <person name="Gross S."/>
            <person name="Joshi V."/>
            <person name="Fowler G."/>
            <person name="Nazareth L."/>
            <person name="Reid J."/>
            <person name="Worley K."/>
            <person name="Petrosino J."/>
            <person name="Highlander S."/>
            <person name="Gibbs R."/>
        </authorList>
    </citation>
    <scope>NUCLEOTIDE SEQUENCE [LARGE SCALE GENOMIC DNA]</scope>
    <source>
        <strain evidence="1 2">SK72</strain>
    </source>
</reference>
<comment type="caution">
    <text evidence="1">The sequence shown here is derived from an EMBL/GenBank/DDBJ whole genome shotgun (WGS) entry which is preliminary data.</text>
</comment>
<evidence type="ECO:0000313" key="2">
    <source>
        <dbReference type="Proteomes" id="UP000003332"/>
    </source>
</evidence>
<dbReference type="Proteomes" id="UP000003332">
    <property type="component" value="Unassembled WGS sequence"/>
</dbReference>
<evidence type="ECO:0000313" key="1">
    <source>
        <dbReference type="EMBL" id="EGD28464.1"/>
    </source>
</evidence>
<organism evidence="1 2">
    <name type="scientific">Streptococcus sanguinis SK72</name>
    <dbReference type="NCBI Taxonomy" id="888809"/>
    <lineage>
        <taxon>Bacteria</taxon>
        <taxon>Bacillati</taxon>
        <taxon>Bacillota</taxon>
        <taxon>Bacilli</taxon>
        <taxon>Lactobacillales</taxon>
        <taxon>Streptococcaceae</taxon>
        <taxon>Streptococcus</taxon>
    </lineage>
</organism>
<dbReference type="EMBL" id="AEXV01000015">
    <property type="protein sequence ID" value="EGD28464.1"/>
    <property type="molecule type" value="Genomic_DNA"/>
</dbReference>